<dbReference type="PANTHER" id="PTHR44873">
    <property type="entry name" value="DNAJ HOMOLOG SUBFAMILY C MEMBER 30, MITOCHONDRIAL"/>
    <property type="match status" value="1"/>
</dbReference>
<dbReference type="Pfam" id="PF00226">
    <property type="entry name" value="DnaJ"/>
    <property type="match status" value="1"/>
</dbReference>
<dbReference type="CDD" id="cd06257">
    <property type="entry name" value="DnaJ"/>
    <property type="match status" value="1"/>
</dbReference>
<evidence type="ECO:0000256" key="1">
    <source>
        <dbReference type="SAM" id="Phobius"/>
    </source>
</evidence>
<dbReference type="SMART" id="SM00271">
    <property type="entry name" value="DnaJ"/>
    <property type="match status" value="1"/>
</dbReference>
<keyword evidence="1" id="KW-1133">Transmembrane helix</keyword>
<comment type="caution">
    <text evidence="3">The sequence shown here is derived from an EMBL/GenBank/DDBJ whole genome shotgun (WGS) entry which is preliminary data.</text>
</comment>
<dbReference type="STRING" id="48709.A0A1D2NJT1"/>
<evidence type="ECO:0000313" key="4">
    <source>
        <dbReference type="Proteomes" id="UP000094527"/>
    </source>
</evidence>
<dbReference type="InterPro" id="IPR053025">
    <property type="entry name" value="Mito_ATP_Synthase-Asso"/>
</dbReference>
<accession>A0A1D2NJT1</accession>
<dbReference type="EMBL" id="LJIJ01000021">
    <property type="protein sequence ID" value="ODN05538.1"/>
    <property type="molecule type" value="Genomic_DNA"/>
</dbReference>
<reference evidence="3 4" key="1">
    <citation type="journal article" date="2016" name="Genome Biol. Evol.">
        <title>Gene Family Evolution Reflects Adaptation to Soil Environmental Stressors in the Genome of the Collembolan Orchesella cincta.</title>
        <authorList>
            <person name="Faddeeva-Vakhrusheva A."/>
            <person name="Derks M.F."/>
            <person name="Anvar S.Y."/>
            <person name="Agamennone V."/>
            <person name="Suring W."/>
            <person name="Smit S."/>
            <person name="van Straalen N.M."/>
            <person name="Roelofs D."/>
        </authorList>
    </citation>
    <scope>NUCLEOTIDE SEQUENCE [LARGE SCALE GENOMIC DNA]</scope>
    <source>
        <tissue evidence="3">Mixed pool</tissue>
    </source>
</reference>
<dbReference type="PROSITE" id="PS50076">
    <property type="entry name" value="DNAJ_2"/>
    <property type="match status" value="1"/>
</dbReference>
<name>A0A1D2NJT1_ORCCI</name>
<organism evidence="3 4">
    <name type="scientific">Orchesella cincta</name>
    <name type="common">Springtail</name>
    <name type="synonym">Podura cincta</name>
    <dbReference type="NCBI Taxonomy" id="48709"/>
    <lineage>
        <taxon>Eukaryota</taxon>
        <taxon>Metazoa</taxon>
        <taxon>Ecdysozoa</taxon>
        <taxon>Arthropoda</taxon>
        <taxon>Hexapoda</taxon>
        <taxon>Collembola</taxon>
        <taxon>Entomobryomorpha</taxon>
        <taxon>Entomobryoidea</taxon>
        <taxon>Orchesellidae</taxon>
        <taxon>Orchesellinae</taxon>
        <taxon>Orchesella</taxon>
    </lineage>
</organism>
<feature type="transmembrane region" description="Helical" evidence="1">
    <location>
        <begin position="165"/>
        <end position="183"/>
    </location>
</feature>
<dbReference type="Proteomes" id="UP000094527">
    <property type="component" value="Unassembled WGS sequence"/>
</dbReference>
<sequence>MFKFKGYLLPSSRIPLCSKVWYSSYTSNQNYYDVLGISKHSNNDEVKRAYYEQSKLYHPDKKEGSQERFREITSAYEVLGNPRLRKMYDRGLISDSNKSIYTDSHAATESDITSEEIENKSVPMGQLDEWSKMQYSKTFARDQGRKSEKRLRDRRKAIYKDSFDLQTPFWIIGSILLGIGIYLERMRSYEKRTDRKD</sequence>
<keyword evidence="1" id="KW-0472">Membrane</keyword>
<gene>
    <name evidence="3" type="ORF">Ocin01_01159</name>
</gene>
<dbReference type="InterPro" id="IPR036869">
    <property type="entry name" value="J_dom_sf"/>
</dbReference>
<dbReference type="SUPFAM" id="SSF46565">
    <property type="entry name" value="Chaperone J-domain"/>
    <property type="match status" value="1"/>
</dbReference>
<dbReference type="OrthoDB" id="376357at2759"/>
<dbReference type="OMA" id="GIYLERM"/>
<evidence type="ECO:0000313" key="3">
    <source>
        <dbReference type="EMBL" id="ODN05538.1"/>
    </source>
</evidence>
<dbReference type="InterPro" id="IPR018253">
    <property type="entry name" value="DnaJ_domain_CS"/>
</dbReference>
<dbReference type="PRINTS" id="PR00625">
    <property type="entry name" value="JDOMAIN"/>
</dbReference>
<evidence type="ECO:0000259" key="2">
    <source>
        <dbReference type="PROSITE" id="PS50076"/>
    </source>
</evidence>
<protein>
    <submittedName>
        <fullName evidence="3">DnaJ subfamily C member 30</fullName>
    </submittedName>
</protein>
<keyword evidence="4" id="KW-1185">Reference proteome</keyword>
<dbReference type="PANTHER" id="PTHR44873:SF1">
    <property type="entry name" value="DNAJ HOMOLOG SUBFAMILY C MEMBER 30, MITOCHONDRIAL"/>
    <property type="match status" value="1"/>
</dbReference>
<dbReference type="Gene3D" id="1.10.287.110">
    <property type="entry name" value="DnaJ domain"/>
    <property type="match status" value="1"/>
</dbReference>
<dbReference type="AlphaFoldDB" id="A0A1D2NJT1"/>
<keyword evidence="1" id="KW-0812">Transmembrane</keyword>
<feature type="domain" description="J" evidence="2">
    <location>
        <begin position="30"/>
        <end position="92"/>
    </location>
</feature>
<dbReference type="PROSITE" id="PS00636">
    <property type="entry name" value="DNAJ_1"/>
    <property type="match status" value="1"/>
</dbReference>
<dbReference type="InterPro" id="IPR001623">
    <property type="entry name" value="DnaJ_domain"/>
</dbReference>
<proteinExistence type="predicted"/>